<keyword evidence="2" id="KW-1003">Cell membrane</keyword>
<evidence type="ECO:0000256" key="4">
    <source>
        <dbReference type="ARBA" id="ARBA00022692"/>
    </source>
</evidence>
<protein>
    <submittedName>
        <fullName evidence="10">Sialic acid TRAP transporter permease protein SiaT</fullName>
    </submittedName>
</protein>
<comment type="function">
    <text evidence="7">Part of the tripartite ATP-independent periplasmic (TRAP) transport system.</text>
</comment>
<gene>
    <name evidence="10" type="primary">siaT_16</name>
    <name evidence="10" type="ORF">LOKO_02499</name>
</gene>
<evidence type="ECO:0000256" key="7">
    <source>
        <dbReference type="RuleBase" id="RU369079"/>
    </source>
</evidence>
<dbReference type="GO" id="GO:0005886">
    <property type="term" value="C:plasma membrane"/>
    <property type="evidence" value="ECO:0007669"/>
    <property type="project" value="UniProtKB-SubCell"/>
</dbReference>
<reference evidence="10 11" key="1">
    <citation type="journal article" date="2016" name="Genome Announc.">
        <title>Draft Genome Sequence of 'Halomonas chromatireducens' Strain AGD 8-3, a Haloalkaliphilic Chromate- and Selenite-Reducing Gammaproteobacterium.</title>
        <authorList>
            <person name="Sharko F.S."/>
            <person name="Shapovalova A.A."/>
            <person name="Tsygankova S.V."/>
            <person name="Komova A.V."/>
            <person name="Boulygina E.S."/>
            <person name="Teslyuk A.B."/>
            <person name="Gotovtsev P.M."/>
            <person name="Namsaraev Z.B."/>
            <person name="Khijniak T.V."/>
            <person name="Nedoluzhko A.V."/>
            <person name="Vasilov R.G."/>
        </authorList>
    </citation>
    <scope>NUCLEOTIDE SEQUENCE [LARGE SCALE GENOMIC DNA]</scope>
    <source>
        <strain evidence="10 11">AGD 8-3</strain>
    </source>
</reference>
<evidence type="ECO:0000259" key="9">
    <source>
        <dbReference type="Pfam" id="PF06808"/>
    </source>
</evidence>
<feature type="domain" description="TRAP C4-dicarboxylate transport system permease DctM subunit" evidence="9">
    <location>
        <begin position="11"/>
        <end position="427"/>
    </location>
</feature>
<dbReference type="RefSeq" id="WP_066452341.1">
    <property type="nucleotide sequence ID" value="NZ_CP014226.1"/>
</dbReference>
<dbReference type="KEGG" id="hco:LOKO_02499"/>
<evidence type="ECO:0000313" key="11">
    <source>
        <dbReference type="Proteomes" id="UP000063387"/>
    </source>
</evidence>
<organism evidence="10 11">
    <name type="scientific">Halomonas chromatireducens</name>
    <dbReference type="NCBI Taxonomy" id="507626"/>
    <lineage>
        <taxon>Bacteria</taxon>
        <taxon>Pseudomonadati</taxon>
        <taxon>Pseudomonadota</taxon>
        <taxon>Gammaproteobacteria</taxon>
        <taxon>Oceanospirillales</taxon>
        <taxon>Halomonadaceae</taxon>
        <taxon>Halomonas</taxon>
    </lineage>
</organism>
<evidence type="ECO:0000313" key="10">
    <source>
        <dbReference type="EMBL" id="AMD01559.1"/>
    </source>
</evidence>
<evidence type="ECO:0000256" key="8">
    <source>
        <dbReference type="SAM" id="Phobius"/>
    </source>
</evidence>
<feature type="transmembrane region" description="Helical" evidence="8">
    <location>
        <begin position="60"/>
        <end position="79"/>
    </location>
</feature>
<feature type="transmembrane region" description="Helical" evidence="8">
    <location>
        <begin position="311"/>
        <end position="337"/>
    </location>
</feature>
<dbReference type="STRING" id="507626.LOKO_02499"/>
<proteinExistence type="predicted"/>
<dbReference type="AlphaFoldDB" id="A0A0X8HFB6"/>
<feature type="transmembrane region" description="Helical" evidence="8">
    <location>
        <begin position="404"/>
        <end position="432"/>
    </location>
</feature>
<evidence type="ECO:0000256" key="5">
    <source>
        <dbReference type="ARBA" id="ARBA00022989"/>
    </source>
</evidence>
<name>A0A0X8HFB6_9GAMM</name>
<keyword evidence="3 7" id="KW-0997">Cell inner membrane</keyword>
<dbReference type="PATRIC" id="fig|507626.3.peg.2499"/>
<feature type="transmembrane region" description="Helical" evidence="8">
    <location>
        <begin position="279"/>
        <end position="299"/>
    </location>
</feature>
<feature type="transmembrane region" description="Helical" evidence="8">
    <location>
        <begin position="144"/>
        <end position="170"/>
    </location>
</feature>
<reference evidence="10 11" key="2">
    <citation type="submission" date="2016-02" db="EMBL/GenBank/DDBJ databases">
        <authorList>
            <person name="Wen L."/>
            <person name="He K."/>
            <person name="Yang H."/>
        </authorList>
    </citation>
    <scope>NUCLEOTIDE SEQUENCE [LARGE SCALE GENOMIC DNA]</scope>
    <source>
        <strain evidence="10 11">AGD 8-3</strain>
    </source>
</reference>
<feature type="transmembrane region" description="Helical" evidence="8">
    <location>
        <begin position="369"/>
        <end position="392"/>
    </location>
</feature>
<dbReference type="OrthoDB" id="9796052at2"/>
<dbReference type="EMBL" id="CP014226">
    <property type="protein sequence ID" value="AMD01559.1"/>
    <property type="molecule type" value="Genomic_DNA"/>
</dbReference>
<evidence type="ECO:0000256" key="6">
    <source>
        <dbReference type="ARBA" id="ARBA00023136"/>
    </source>
</evidence>
<feature type="transmembrane region" description="Helical" evidence="8">
    <location>
        <begin position="221"/>
        <end position="246"/>
    </location>
</feature>
<keyword evidence="11" id="KW-1185">Reference proteome</keyword>
<dbReference type="PANTHER" id="PTHR33362:SF5">
    <property type="entry name" value="C4-DICARBOXYLATE TRAP TRANSPORTER LARGE PERMEASE PROTEIN DCTM"/>
    <property type="match status" value="1"/>
</dbReference>
<dbReference type="Proteomes" id="UP000063387">
    <property type="component" value="Chromosome"/>
</dbReference>
<evidence type="ECO:0000256" key="1">
    <source>
        <dbReference type="ARBA" id="ARBA00004429"/>
    </source>
</evidence>
<feature type="transmembrane region" description="Helical" evidence="8">
    <location>
        <begin position="6"/>
        <end position="39"/>
    </location>
</feature>
<dbReference type="PANTHER" id="PTHR33362">
    <property type="entry name" value="SIALIC ACID TRAP TRANSPORTER PERMEASE PROTEIN SIAT-RELATED"/>
    <property type="match status" value="1"/>
</dbReference>
<keyword evidence="6 8" id="KW-0472">Membrane</keyword>
<evidence type="ECO:0000256" key="2">
    <source>
        <dbReference type="ARBA" id="ARBA00022475"/>
    </source>
</evidence>
<feature type="transmembrane region" description="Helical" evidence="8">
    <location>
        <begin position="344"/>
        <end position="363"/>
    </location>
</feature>
<sequence length="436" mass="46305">MEWLQILLAGLAVLLFLFVIGVPVFVAFLFTNLIGAMYYFGGRGFSIFTNSIYDTLASSSLATIALFILMGEVLFRSGATDAVFRSTDTLIGRVKGRDFVLSAALGTIFGALSGAAMGVVAMLGRSLLPQMLARGSDRRLSIGAILGGANLAPIIPPSVLIIVIGMLANISISRFLIAGIVPGLIIASLILLYTFVRIAINPGLAGKASTNEVPVRSFRDKVIAVLQLLPFSVIIFFVMGFILLGIATPSESAASGVVGALLAAAYYRKLSFKMVLESVQSAAAVSAVILIIMASSKLFSQLLSLSGATSAIAQLSVATSLDPLVMLLIMMLIPFIFCMFMDQIAISIVIIPIYTPVIAALGFDPLWFWVLFLINVTIGGFSPPFGYVLFAFKAAAPELKISDLYAAAWPFVGVFILAMVIIAMFPAVVTWLPGML</sequence>
<dbReference type="InterPro" id="IPR004681">
    <property type="entry name" value="TRAP_DctM"/>
</dbReference>
<keyword evidence="4 8" id="KW-0812">Transmembrane</keyword>
<feature type="transmembrane region" description="Helical" evidence="8">
    <location>
        <begin position="99"/>
        <end position="123"/>
    </location>
</feature>
<feature type="transmembrane region" description="Helical" evidence="8">
    <location>
        <begin position="176"/>
        <end position="200"/>
    </location>
</feature>
<keyword evidence="5 8" id="KW-1133">Transmembrane helix</keyword>
<keyword evidence="7" id="KW-0813">Transport</keyword>
<comment type="subcellular location">
    <subcellularLocation>
        <location evidence="1 7">Cell inner membrane</location>
        <topology evidence="1 7">Multi-pass membrane protein</topology>
    </subcellularLocation>
</comment>
<dbReference type="Pfam" id="PF06808">
    <property type="entry name" value="DctM"/>
    <property type="match status" value="1"/>
</dbReference>
<accession>A0A0X8HFB6</accession>
<dbReference type="InterPro" id="IPR010656">
    <property type="entry name" value="DctM"/>
</dbReference>
<evidence type="ECO:0000256" key="3">
    <source>
        <dbReference type="ARBA" id="ARBA00022519"/>
    </source>
</evidence>
<dbReference type="PIRSF" id="PIRSF006066">
    <property type="entry name" value="HI0050"/>
    <property type="match status" value="1"/>
</dbReference>
<dbReference type="GO" id="GO:0022857">
    <property type="term" value="F:transmembrane transporter activity"/>
    <property type="evidence" value="ECO:0007669"/>
    <property type="project" value="UniProtKB-UniRule"/>
</dbReference>